<evidence type="ECO:0000313" key="8">
    <source>
        <dbReference type="EMBL" id="PZO81749.1"/>
    </source>
</evidence>
<organism evidence="8 9">
    <name type="scientific">Micavibrio aeruginosavorus</name>
    <dbReference type="NCBI Taxonomy" id="349221"/>
    <lineage>
        <taxon>Bacteria</taxon>
        <taxon>Pseudomonadati</taxon>
        <taxon>Bdellovibrionota</taxon>
        <taxon>Bdellovibrionia</taxon>
        <taxon>Bdellovibrionales</taxon>
        <taxon>Pseudobdellovibrionaceae</taxon>
        <taxon>Micavibrio</taxon>
    </lineage>
</organism>
<sequence>MSPMMPSRPFSMADAFWRVQVLGTTPSTQDVVRGLAETGEAEGLAVHALQQSGGRGRYGNVWTSPMGNLYISKLLRPSCRADKAAQMAFVAAVALSDAIDEVMEEGHVKTLKWPNDVLIDGKKISGILLESKLDSHGRVDYLIIGTGVNVFAAPEGAVGIDEIKKDRVHINGIRDLYLEKLYIRYLEWQEKGFAPLREAWVKQAHGMNEPMRIRLPETTYHGIFRGVDENGVLLAEIDGQIRTFTAGEVHFGLK</sequence>
<dbReference type="GO" id="GO:0004077">
    <property type="term" value="F:biotin--[biotin carboxyl-carrier protein] ligase activity"/>
    <property type="evidence" value="ECO:0007669"/>
    <property type="project" value="UniProtKB-EC"/>
</dbReference>
<keyword evidence="2" id="KW-0547">Nucleotide-binding</keyword>
<dbReference type="Gene3D" id="2.30.30.100">
    <property type="match status" value="1"/>
</dbReference>
<dbReference type="InterPro" id="IPR004143">
    <property type="entry name" value="BPL_LPL_catalytic"/>
</dbReference>
<evidence type="ECO:0000256" key="5">
    <source>
        <dbReference type="ARBA" id="ARBA00024227"/>
    </source>
</evidence>
<reference evidence="8 9" key="1">
    <citation type="submission" date="2017-08" db="EMBL/GenBank/DDBJ databases">
        <title>Infants hospitalized years apart are colonized by the same room-sourced microbial strains.</title>
        <authorList>
            <person name="Brooks B."/>
            <person name="Olm M.R."/>
            <person name="Firek B.A."/>
            <person name="Baker R."/>
            <person name="Thomas B.C."/>
            <person name="Morowitz M.J."/>
            <person name="Banfield J.F."/>
        </authorList>
    </citation>
    <scope>NUCLEOTIDE SEQUENCE [LARGE SCALE GENOMIC DNA]</scope>
    <source>
        <strain evidence="8">S2_018_000_R2_104</strain>
    </source>
</reference>
<protein>
    <recommendedName>
        <fullName evidence="5">biotin--[biotin carboxyl-carrier protein] ligase</fullName>
        <ecNumber evidence="5">6.3.4.15</ecNumber>
    </recommendedName>
</protein>
<keyword evidence="3" id="KW-0067">ATP-binding</keyword>
<dbReference type="GO" id="GO:0005737">
    <property type="term" value="C:cytoplasm"/>
    <property type="evidence" value="ECO:0007669"/>
    <property type="project" value="TreeGrafter"/>
</dbReference>
<comment type="caution">
    <text evidence="8">The sequence shown here is derived from an EMBL/GenBank/DDBJ whole genome shotgun (WGS) entry which is preliminary data.</text>
</comment>
<dbReference type="AlphaFoldDB" id="A0A2W4ZNS4"/>
<evidence type="ECO:0000256" key="1">
    <source>
        <dbReference type="ARBA" id="ARBA00022598"/>
    </source>
</evidence>
<dbReference type="PANTHER" id="PTHR12835:SF5">
    <property type="entry name" value="BIOTIN--PROTEIN LIGASE"/>
    <property type="match status" value="1"/>
</dbReference>
<dbReference type="EMBL" id="QFNK01000288">
    <property type="protein sequence ID" value="PZO81749.1"/>
    <property type="molecule type" value="Genomic_DNA"/>
</dbReference>
<dbReference type="Gene3D" id="3.30.930.10">
    <property type="entry name" value="Bira Bifunctional Protein, Domain 2"/>
    <property type="match status" value="1"/>
</dbReference>
<dbReference type="Pfam" id="PF02237">
    <property type="entry name" value="BPL_C"/>
    <property type="match status" value="1"/>
</dbReference>
<dbReference type="GO" id="GO:0005524">
    <property type="term" value="F:ATP binding"/>
    <property type="evidence" value="ECO:0007669"/>
    <property type="project" value="UniProtKB-KW"/>
</dbReference>
<keyword evidence="1 8" id="KW-0436">Ligase</keyword>
<evidence type="ECO:0000256" key="4">
    <source>
        <dbReference type="ARBA" id="ARBA00023267"/>
    </source>
</evidence>
<evidence type="ECO:0000256" key="3">
    <source>
        <dbReference type="ARBA" id="ARBA00022840"/>
    </source>
</evidence>
<dbReference type="NCBIfam" id="TIGR00121">
    <property type="entry name" value="birA_ligase"/>
    <property type="match status" value="1"/>
</dbReference>
<proteinExistence type="predicted"/>
<evidence type="ECO:0000259" key="7">
    <source>
        <dbReference type="PROSITE" id="PS51733"/>
    </source>
</evidence>
<dbReference type="CDD" id="cd16442">
    <property type="entry name" value="BPL"/>
    <property type="match status" value="1"/>
</dbReference>
<dbReference type="SUPFAM" id="SSF55681">
    <property type="entry name" value="Class II aaRS and biotin synthetases"/>
    <property type="match status" value="1"/>
</dbReference>
<dbReference type="InterPro" id="IPR004408">
    <property type="entry name" value="Biotin_CoA_COase_ligase"/>
</dbReference>
<dbReference type="EC" id="6.3.4.15" evidence="5"/>
<dbReference type="InterPro" id="IPR003142">
    <property type="entry name" value="BPL_C"/>
</dbReference>
<evidence type="ECO:0000256" key="2">
    <source>
        <dbReference type="ARBA" id="ARBA00022741"/>
    </source>
</evidence>
<evidence type="ECO:0000313" key="9">
    <source>
        <dbReference type="Proteomes" id="UP000249557"/>
    </source>
</evidence>
<dbReference type="Proteomes" id="UP000249557">
    <property type="component" value="Unassembled WGS sequence"/>
</dbReference>
<dbReference type="SUPFAM" id="SSF50037">
    <property type="entry name" value="C-terminal domain of transcriptional repressors"/>
    <property type="match status" value="1"/>
</dbReference>
<dbReference type="InterPro" id="IPR045864">
    <property type="entry name" value="aa-tRNA-synth_II/BPL/LPL"/>
</dbReference>
<comment type="catalytic activity">
    <reaction evidence="6">
        <text>biotin + L-lysyl-[protein] + ATP = N(6)-biotinyl-L-lysyl-[protein] + AMP + diphosphate + H(+)</text>
        <dbReference type="Rhea" id="RHEA:11756"/>
        <dbReference type="Rhea" id="RHEA-COMP:9752"/>
        <dbReference type="Rhea" id="RHEA-COMP:10505"/>
        <dbReference type="ChEBI" id="CHEBI:15378"/>
        <dbReference type="ChEBI" id="CHEBI:29969"/>
        <dbReference type="ChEBI" id="CHEBI:30616"/>
        <dbReference type="ChEBI" id="CHEBI:33019"/>
        <dbReference type="ChEBI" id="CHEBI:57586"/>
        <dbReference type="ChEBI" id="CHEBI:83144"/>
        <dbReference type="ChEBI" id="CHEBI:456215"/>
        <dbReference type="EC" id="6.3.4.15"/>
    </reaction>
</comment>
<feature type="domain" description="BPL/LPL catalytic" evidence="7">
    <location>
        <begin position="5"/>
        <end position="197"/>
    </location>
</feature>
<gene>
    <name evidence="8" type="ORF">DI626_10550</name>
</gene>
<dbReference type="Pfam" id="PF03099">
    <property type="entry name" value="BPL_LplA_LipB"/>
    <property type="match status" value="1"/>
</dbReference>
<keyword evidence="4" id="KW-0092">Biotin</keyword>
<name>A0A2W4ZNS4_9BACT</name>
<evidence type="ECO:0000256" key="6">
    <source>
        <dbReference type="ARBA" id="ARBA00047846"/>
    </source>
</evidence>
<dbReference type="PROSITE" id="PS51733">
    <property type="entry name" value="BPL_LPL_CATALYTIC"/>
    <property type="match status" value="1"/>
</dbReference>
<accession>A0A2W4ZNS4</accession>
<dbReference type="InterPro" id="IPR008988">
    <property type="entry name" value="Transcriptional_repressor_C"/>
</dbReference>
<dbReference type="PANTHER" id="PTHR12835">
    <property type="entry name" value="BIOTIN PROTEIN LIGASE"/>
    <property type="match status" value="1"/>
</dbReference>